<name>A0A9P7ZZG9_MORAP</name>
<gene>
    <name evidence="2" type="ORF">KVV02_007973</name>
</gene>
<proteinExistence type="predicted"/>
<evidence type="ECO:0000256" key="1">
    <source>
        <dbReference type="SAM" id="MobiDB-lite"/>
    </source>
</evidence>
<dbReference type="PANTHER" id="PTHR28181:SF1">
    <property type="entry name" value="COLD TOLERANCE PROTEIN 1"/>
    <property type="match status" value="1"/>
</dbReference>
<sequence length="435" mass="49182">MTSTLYRFTTAEGLRRLLEHSSSADNTAPLHLQVDSVHGSREINGPSIAPSSEAIKRILSFDHLVCDFDETITDHDTTSSFDTLASQIRTDEHAQPEMTWPEILQAYLDDLEKVDVGDLCHLNRHPEDPHQYEQEQPPQNGTQNESNQLHHPQPSATHHRLLDPKVRELKCHIDGRKFTPEPELPIPKIPSLQPWIHSQVRKRAVEKVSLDRVYESGNLIGLTKQQIREYGRKQIQLRPGVVKFLRDFVQEQDRREAAGQRRGEIWIISVNWSQDLIRGAMDQVFGSEEATQKYLPEANLISSNLQFSDACHEELMKRRRSAGGEGDDSHEHEEDIQKDGDTMDQASSQHLSNGKVKVHCLTGTDKLNAFQTIQKDYVAKHDLAPTEVKWAYIGDSSTDLGCMVEADVGIIVGKSKSLLTDCERSGVQVIDLVEQ</sequence>
<accession>A0A9P7ZZG9</accession>
<evidence type="ECO:0000313" key="3">
    <source>
        <dbReference type="Proteomes" id="UP000717515"/>
    </source>
</evidence>
<dbReference type="Proteomes" id="UP000717515">
    <property type="component" value="Unassembled WGS sequence"/>
</dbReference>
<feature type="compositionally biased region" description="Basic and acidic residues" evidence="1">
    <location>
        <begin position="327"/>
        <end position="341"/>
    </location>
</feature>
<dbReference type="InterPro" id="IPR050849">
    <property type="entry name" value="HAD-like_hydrolase_phosphatase"/>
</dbReference>
<dbReference type="EMBL" id="JAIFTL010000199">
    <property type="protein sequence ID" value="KAG9321528.1"/>
    <property type="molecule type" value="Genomic_DNA"/>
</dbReference>
<feature type="compositionally biased region" description="Polar residues" evidence="1">
    <location>
        <begin position="134"/>
        <end position="156"/>
    </location>
</feature>
<dbReference type="SUPFAM" id="SSF56784">
    <property type="entry name" value="HAD-like"/>
    <property type="match status" value="1"/>
</dbReference>
<organism evidence="2 3">
    <name type="scientific">Mortierella alpina</name>
    <name type="common">Oleaginous fungus</name>
    <name type="synonym">Mortierella renispora</name>
    <dbReference type="NCBI Taxonomy" id="64518"/>
    <lineage>
        <taxon>Eukaryota</taxon>
        <taxon>Fungi</taxon>
        <taxon>Fungi incertae sedis</taxon>
        <taxon>Mucoromycota</taxon>
        <taxon>Mortierellomycotina</taxon>
        <taxon>Mortierellomycetes</taxon>
        <taxon>Mortierellales</taxon>
        <taxon>Mortierellaceae</taxon>
        <taxon>Mortierella</taxon>
    </lineage>
</organism>
<protein>
    <recommendedName>
        <fullName evidence="4">Haloacid dehalogenase-like hydrolase</fullName>
    </recommendedName>
</protein>
<dbReference type="AlphaFoldDB" id="A0A9P7ZZG9"/>
<feature type="compositionally biased region" description="Basic and acidic residues" evidence="1">
    <location>
        <begin position="124"/>
        <end position="133"/>
    </location>
</feature>
<feature type="region of interest" description="Disordered" evidence="1">
    <location>
        <begin position="121"/>
        <end position="163"/>
    </location>
</feature>
<evidence type="ECO:0000313" key="2">
    <source>
        <dbReference type="EMBL" id="KAG9321528.1"/>
    </source>
</evidence>
<reference evidence="2" key="1">
    <citation type="submission" date="2021-07" db="EMBL/GenBank/DDBJ databases">
        <title>Draft genome of Mortierella alpina, strain LL118, isolated from an aspen leaf litter sample.</title>
        <authorList>
            <person name="Yang S."/>
            <person name="Vinatzer B.A."/>
        </authorList>
    </citation>
    <scope>NUCLEOTIDE SEQUENCE</scope>
    <source>
        <strain evidence="2">LL118</strain>
    </source>
</reference>
<comment type="caution">
    <text evidence="2">The sequence shown here is derived from an EMBL/GenBank/DDBJ whole genome shotgun (WGS) entry which is preliminary data.</text>
</comment>
<dbReference type="InterPro" id="IPR023214">
    <property type="entry name" value="HAD_sf"/>
</dbReference>
<dbReference type="Gene3D" id="3.40.50.1000">
    <property type="entry name" value="HAD superfamily/HAD-like"/>
    <property type="match status" value="1"/>
</dbReference>
<dbReference type="PANTHER" id="PTHR28181">
    <property type="entry name" value="UPF0655 PROTEIN YCR015C"/>
    <property type="match status" value="1"/>
</dbReference>
<dbReference type="InterPro" id="IPR036412">
    <property type="entry name" value="HAD-like_sf"/>
</dbReference>
<evidence type="ECO:0008006" key="4">
    <source>
        <dbReference type="Google" id="ProtNLM"/>
    </source>
</evidence>
<feature type="region of interest" description="Disordered" evidence="1">
    <location>
        <begin position="318"/>
        <end position="351"/>
    </location>
</feature>